<evidence type="ECO:0000259" key="2">
    <source>
        <dbReference type="Pfam" id="PF12706"/>
    </source>
</evidence>
<dbReference type="InterPro" id="IPR036866">
    <property type="entry name" value="RibonucZ/Hydroxyglut_hydro"/>
</dbReference>
<dbReference type="SUPFAM" id="SSF56281">
    <property type="entry name" value="Metallo-hydrolase/oxidoreductase"/>
    <property type="match status" value="1"/>
</dbReference>
<evidence type="ECO:0000313" key="3">
    <source>
        <dbReference type="EMBL" id="RII33695.1"/>
    </source>
</evidence>
<dbReference type="InterPro" id="IPR050114">
    <property type="entry name" value="UPF0173_UPF0282_UlaG_hydrolase"/>
</dbReference>
<accession>A0A399IL04</accession>
<dbReference type="EMBL" id="QXDJ01000004">
    <property type="protein sequence ID" value="RII33695.1"/>
    <property type="molecule type" value="Genomic_DNA"/>
</dbReference>
<dbReference type="PANTHER" id="PTHR43546">
    <property type="entry name" value="UPF0173 METAL-DEPENDENT HYDROLASE MJ1163-RELATED"/>
    <property type="match status" value="1"/>
</dbReference>
<feature type="domain" description="Metallo-beta-lactamase" evidence="2">
    <location>
        <begin position="22"/>
        <end position="166"/>
    </location>
</feature>
<dbReference type="Pfam" id="PF12706">
    <property type="entry name" value="Lactamase_B_2"/>
    <property type="match status" value="1"/>
</dbReference>
<dbReference type="Proteomes" id="UP000265930">
    <property type="component" value="Unassembled WGS sequence"/>
</dbReference>
<dbReference type="InterPro" id="IPR001279">
    <property type="entry name" value="Metallo-B-lactamas"/>
</dbReference>
<sequence length="249" mass="28193">MEVIMKITLLRHATCLIEFENTRFLLDPIFYNKGTLSPANGGQLINNPLVDMEAKDIDLSNIDAILLTHPHRDHFDERIIEIYGENVKIICPSYFEETISNVGFNNILSIDDTIKFKDISIKSTNARHGIGEIESIMGKSFGFILDSSNEGKLYITGDTVWCDEVKTVLNNEKPEYILAFSGNAVLNGNKITMGKYDIEQILINSKDSIVLPIHLEAWNHCILKREELTNLNHRIKVLNNSESITLSNK</sequence>
<organism evidence="3 4">
    <name type="scientific">Clostridium chromiireducens</name>
    <dbReference type="NCBI Taxonomy" id="225345"/>
    <lineage>
        <taxon>Bacteria</taxon>
        <taxon>Bacillati</taxon>
        <taxon>Bacillota</taxon>
        <taxon>Clostridia</taxon>
        <taxon>Eubacteriales</taxon>
        <taxon>Clostridiaceae</taxon>
        <taxon>Clostridium</taxon>
    </lineage>
</organism>
<gene>
    <name evidence="3" type="ORF">D2A34_18405</name>
</gene>
<name>A0A399IL04_9CLOT</name>
<dbReference type="PANTHER" id="PTHR43546:SF9">
    <property type="entry name" value="L-ASCORBATE-6-PHOSPHATE LACTONASE ULAG-RELATED"/>
    <property type="match status" value="1"/>
</dbReference>
<protein>
    <submittedName>
        <fullName evidence="3">MBL fold metallo-hydrolase</fullName>
    </submittedName>
</protein>
<comment type="caution">
    <text evidence="3">The sequence shown here is derived from an EMBL/GenBank/DDBJ whole genome shotgun (WGS) entry which is preliminary data.</text>
</comment>
<keyword evidence="1 3" id="KW-0378">Hydrolase</keyword>
<proteinExistence type="predicted"/>
<dbReference type="AlphaFoldDB" id="A0A399IL04"/>
<dbReference type="GO" id="GO:0016787">
    <property type="term" value="F:hydrolase activity"/>
    <property type="evidence" value="ECO:0007669"/>
    <property type="project" value="UniProtKB-KW"/>
</dbReference>
<evidence type="ECO:0000256" key="1">
    <source>
        <dbReference type="ARBA" id="ARBA00022801"/>
    </source>
</evidence>
<reference evidence="3 4" key="1">
    <citation type="submission" date="2018-08" db="EMBL/GenBank/DDBJ databases">
        <title>Genome of Clostridium chromiireducens C1, DSM12136.</title>
        <authorList>
            <person name="Xing M."/>
            <person name="Wei Y."/>
            <person name="Ang E.L."/>
            <person name="Zhao H."/>
            <person name="Zhang Y."/>
        </authorList>
    </citation>
    <scope>NUCLEOTIDE SEQUENCE [LARGE SCALE GENOMIC DNA]</scope>
    <source>
        <strain evidence="3 4">C1</strain>
    </source>
</reference>
<dbReference type="Gene3D" id="3.60.15.10">
    <property type="entry name" value="Ribonuclease Z/Hydroxyacylglutathione hydrolase-like"/>
    <property type="match status" value="1"/>
</dbReference>
<evidence type="ECO:0000313" key="4">
    <source>
        <dbReference type="Proteomes" id="UP000265930"/>
    </source>
</evidence>